<comment type="caution">
    <text evidence="1">The sequence shown here is derived from an EMBL/GenBank/DDBJ whole genome shotgun (WGS) entry which is preliminary data.</text>
</comment>
<name>A0ACC5SXH6_ENSAD</name>
<evidence type="ECO:0000313" key="2">
    <source>
        <dbReference type="Proteomes" id="UP000823773"/>
    </source>
</evidence>
<reference evidence="1" key="1">
    <citation type="submission" date="2021-03" db="EMBL/GenBank/DDBJ databases">
        <title>Genomic Encyclopedia of Type Strains, Phase IV (KMG-IV): sequencing the most valuable type-strain genomes for metagenomic binning, comparative biology and taxonomic classification.</title>
        <authorList>
            <person name="Goeker M."/>
        </authorList>
    </citation>
    <scope>NUCLEOTIDE SEQUENCE</scope>
    <source>
        <strain evidence="1">DSM 18131</strain>
    </source>
</reference>
<protein>
    <submittedName>
        <fullName evidence="1">DNA primase/helicase</fullName>
    </submittedName>
</protein>
<gene>
    <name evidence="1" type="ORF">J2Z19_003243</name>
</gene>
<proteinExistence type="predicted"/>
<organism evidence="1 2">
    <name type="scientific">Ensifer adhaerens</name>
    <name type="common">Sinorhizobium morelense</name>
    <dbReference type="NCBI Taxonomy" id="106592"/>
    <lineage>
        <taxon>Bacteria</taxon>
        <taxon>Pseudomonadati</taxon>
        <taxon>Pseudomonadota</taxon>
        <taxon>Alphaproteobacteria</taxon>
        <taxon>Hyphomicrobiales</taxon>
        <taxon>Rhizobiaceae</taxon>
        <taxon>Sinorhizobium/Ensifer group</taxon>
        <taxon>Ensifer</taxon>
    </lineage>
</organism>
<keyword evidence="2" id="KW-1185">Reference proteome</keyword>
<evidence type="ECO:0000313" key="1">
    <source>
        <dbReference type="EMBL" id="MBP1873528.1"/>
    </source>
</evidence>
<dbReference type="Proteomes" id="UP000823773">
    <property type="component" value="Unassembled WGS sequence"/>
</dbReference>
<sequence length="604" mass="67134">MELSTSMPDGLRQIVIAASLQRGQADPETPPANDLTDETIEPVVENRREKVDGKVIEYCAGLDHSDTDNGKRLLKHFGEDLIVVAQEKARQAMYAVWTGTHWDLANGGPMALAIAQKLGDRIAMERRYVKPTKDEQAAIEAGAAALQVDESARSPAQRKLAIAAQDARESVTKRIKRRMDHATSSKNIARMNAALACAAPHVMRSPDDFNADRMKFAVENATLRFVRKMETRKNPKFVSSAETPNVPETMEVCTSADVKVMNGHKREDLITHVAPVKYDAKAQCPRWMRFLSTMLPDADVRRLVQVSSGLGLVGITVQHLFFHYGDGANGKSVYMETLCRLLGDVAVTLPATSLIGESGSSGGASPDLARLLGRRLLRVKELPEGEDLKENLVKELTGGETITARDLFAGYMDFDPIFVVIMSGNGYPKITGNDDGIWRRMAVVHWPVKVPEAERREFEEMLAYFRSEYAGILNWLIEGVKIYLQEGLVIPDAVRSATQEYRDDMDRTSAFVARCVQKDDDAQPLQAKILYSAYCNFTEDEGGKPMNVTAFGRAMGKKFKKDTSGRVFYYLGIRLRDVPEPHPKTVSEPPAGRFSDEEPFPEVF</sequence>
<accession>A0ACC5SXH6</accession>
<dbReference type="EMBL" id="JAGGJR010000004">
    <property type="protein sequence ID" value="MBP1873528.1"/>
    <property type="molecule type" value="Genomic_DNA"/>
</dbReference>